<dbReference type="InterPro" id="IPR018958">
    <property type="entry name" value="Knr4/Smi1-like_dom"/>
</dbReference>
<dbReference type="EMBL" id="CAXJIO010000011">
    <property type="protein sequence ID" value="CAL2102293.1"/>
    <property type="molecule type" value="Genomic_DNA"/>
</dbReference>
<dbReference type="Pfam" id="PF14568">
    <property type="entry name" value="SUKH_6"/>
    <property type="match status" value="1"/>
</dbReference>
<protein>
    <submittedName>
        <fullName evidence="2">Antitoxin YobK</fullName>
    </submittedName>
</protein>
<name>A0ABP1EUX7_9FLAO</name>
<evidence type="ECO:0000313" key="3">
    <source>
        <dbReference type="Proteomes" id="UP001497527"/>
    </source>
</evidence>
<dbReference type="Proteomes" id="UP001497527">
    <property type="component" value="Unassembled WGS sequence"/>
</dbReference>
<dbReference type="SMART" id="SM00860">
    <property type="entry name" value="SMI1_KNR4"/>
    <property type="match status" value="1"/>
</dbReference>
<organism evidence="2 3">
    <name type="scientific">Tenacibaculum polynesiense</name>
    <dbReference type="NCBI Taxonomy" id="3137857"/>
    <lineage>
        <taxon>Bacteria</taxon>
        <taxon>Pseudomonadati</taxon>
        <taxon>Bacteroidota</taxon>
        <taxon>Flavobacteriia</taxon>
        <taxon>Flavobacteriales</taxon>
        <taxon>Flavobacteriaceae</taxon>
        <taxon>Tenacibaculum</taxon>
    </lineage>
</organism>
<accession>A0ABP1EUX7</accession>
<dbReference type="Gene3D" id="3.40.1580.10">
    <property type="entry name" value="SMI1/KNR4-like"/>
    <property type="match status" value="1"/>
</dbReference>
<sequence length="227" mass="26004">MFKGILIFILIVSFLVTILNQKNEQERKETKKKMKEGFILSNKIASLEQSSYTKHSITKHSITKPLILLLEDSYLHSNIGEQLTDINIKVIEKELGLSLPVSYKIFLQYFGDGADWLYHQSIDSAKNIGKLKEYRRGLGAQINWIGEKELEVDTILCLMTEDSNGGAWCWITSEVDENGEWPLAYFNREDGSLYFKIENFTEWLKTLVASKSEVIRALDTEDKLGLG</sequence>
<keyword evidence="3" id="KW-1185">Reference proteome</keyword>
<dbReference type="InterPro" id="IPR037883">
    <property type="entry name" value="Knr4/Smi1-like_sf"/>
</dbReference>
<gene>
    <name evidence="2" type="ORF">T190423A01A_20044</name>
</gene>
<reference evidence="2 3" key="1">
    <citation type="submission" date="2024-05" db="EMBL/GenBank/DDBJ databases">
        <authorList>
            <person name="Duchaud E."/>
        </authorList>
    </citation>
    <scope>NUCLEOTIDE SEQUENCE [LARGE SCALE GENOMIC DNA]</scope>
    <source>
        <strain evidence="2">Ena-SAMPLE-TAB-13-05-2024-13:56:06:370-140308</strain>
    </source>
</reference>
<dbReference type="SUPFAM" id="SSF160631">
    <property type="entry name" value="SMI1/KNR4-like"/>
    <property type="match status" value="1"/>
</dbReference>
<evidence type="ECO:0000313" key="2">
    <source>
        <dbReference type="EMBL" id="CAL2102293.1"/>
    </source>
</evidence>
<proteinExistence type="predicted"/>
<evidence type="ECO:0000259" key="1">
    <source>
        <dbReference type="SMART" id="SM00860"/>
    </source>
</evidence>
<comment type="caution">
    <text evidence="2">The sequence shown here is derived from an EMBL/GenBank/DDBJ whole genome shotgun (WGS) entry which is preliminary data.</text>
</comment>
<dbReference type="RefSeq" id="WP_348715449.1">
    <property type="nucleotide sequence ID" value="NZ_CAXJIO010000011.1"/>
</dbReference>
<feature type="domain" description="Knr4/Smi1-like" evidence="1">
    <location>
        <begin position="82"/>
        <end position="206"/>
    </location>
</feature>